<evidence type="ECO:0000259" key="2">
    <source>
        <dbReference type="Pfam" id="PF00582"/>
    </source>
</evidence>
<dbReference type="Gene3D" id="3.40.50.620">
    <property type="entry name" value="HUPs"/>
    <property type="match status" value="2"/>
</dbReference>
<dbReference type="InterPro" id="IPR006016">
    <property type="entry name" value="UspA"/>
</dbReference>
<evidence type="ECO:0000256" key="1">
    <source>
        <dbReference type="ARBA" id="ARBA00008791"/>
    </source>
</evidence>
<keyword evidence="4" id="KW-1185">Reference proteome</keyword>
<dbReference type="Pfam" id="PF00582">
    <property type="entry name" value="Usp"/>
    <property type="match status" value="2"/>
</dbReference>
<dbReference type="InterPro" id="IPR014729">
    <property type="entry name" value="Rossmann-like_a/b/a_fold"/>
</dbReference>
<evidence type="ECO:0000313" key="4">
    <source>
        <dbReference type="Proteomes" id="UP001057702"/>
    </source>
</evidence>
<proteinExistence type="inferred from homology"/>
<reference evidence="3" key="1">
    <citation type="submission" date="2022-06" db="EMBL/GenBank/DDBJ databases">
        <title>Draft genome sequence of Streptomyces sp. RB6PN25 isolated from peat swamp forest in Thailand.</title>
        <authorList>
            <person name="Duangmal K."/>
            <person name="Klaysubun C."/>
        </authorList>
    </citation>
    <scope>NUCLEOTIDE SEQUENCE</scope>
    <source>
        <strain evidence="3">RB6PN25</strain>
    </source>
</reference>
<dbReference type="PANTHER" id="PTHR46553">
    <property type="entry name" value="ADENINE NUCLEOTIDE ALPHA HYDROLASES-LIKE SUPERFAMILY PROTEIN"/>
    <property type="match status" value="1"/>
</dbReference>
<dbReference type="Proteomes" id="UP001057702">
    <property type="component" value="Unassembled WGS sequence"/>
</dbReference>
<gene>
    <name evidence="3" type="ORF">NGB36_08380</name>
</gene>
<feature type="domain" description="UspA" evidence="2">
    <location>
        <begin position="165"/>
        <end position="293"/>
    </location>
</feature>
<name>A0ABT1PSI2_9ACTN</name>
<dbReference type="SUPFAM" id="SSF52402">
    <property type="entry name" value="Adenine nucleotide alpha hydrolases-like"/>
    <property type="match status" value="2"/>
</dbReference>
<sequence>METSAEHAAVVVGVDFTPTAEGALGALAWAADEAALRHLPLHMVHAIEEPPHGYRTAELDRLWSPWHAAVRTACVRELEALRHSVLRRHPDLVVVAERADGRPAEVLAKRAHGATMVVVGSRQLGTARDVFTRGAVGMPLMAQASCPVVVVRGSERAARGPSHLVVVGVDGSEVSRPAVEFAFEEAAFRDAHLLALAAWRPAYRDTEPDADTEQEWRRVLAEATAGWQEKYPEVHVRHELVRGHPVHVLSEAGADAIALVVGTRGMGGFPGLLLGSVSQGVMHHAQCPVVVVPHRSVQA</sequence>
<dbReference type="InterPro" id="IPR006015">
    <property type="entry name" value="Universal_stress_UspA"/>
</dbReference>
<dbReference type="PRINTS" id="PR01438">
    <property type="entry name" value="UNVRSLSTRESS"/>
</dbReference>
<dbReference type="PANTHER" id="PTHR46553:SF3">
    <property type="entry name" value="ADENINE NUCLEOTIDE ALPHA HYDROLASES-LIKE SUPERFAMILY PROTEIN"/>
    <property type="match status" value="1"/>
</dbReference>
<dbReference type="RefSeq" id="WP_255919522.1">
    <property type="nucleotide sequence ID" value="NZ_JANFNG010000004.1"/>
</dbReference>
<feature type="domain" description="UspA" evidence="2">
    <location>
        <begin position="10"/>
        <end position="152"/>
    </location>
</feature>
<comment type="caution">
    <text evidence="3">The sequence shown here is derived from an EMBL/GenBank/DDBJ whole genome shotgun (WGS) entry which is preliminary data.</text>
</comment>
<organism evidence="3 4">
    <name type="scientific">Streptomyces humicola</name>
    <dbReference type="NCBI Taxonomy" id="2953240"/>
    <lineage>
        <taxon>Bacteria</taxon>
        <taxon>Bacillati</taxon>
        <taxon>Actinomycetota</taxon>
        <taxon>Actinomycetes</taxon>
        <taxon>Kitasatosporales</taxon>
        <taxon>Streptomycetaceae</taxon>
        <taxon>Streptomyces</taxon>
    </lineage>
</organism>
<dbReference type="EMBL" id="JANFNG010000004">
    <property type="protein sequence ID" value="MCQ4080619.1"/>
    <property type="molecule type" value="Genomic_DNA"/>
</dbReference>
<protein>
    <submittedName>
        <fullName evidence="3">Universal stress protein</fullName>
    </submittedName>
</protein>
<comment type="similarity">
    <text evidence="1">Belongs to the universal stress protein A family.</text>
</comment>
<evidence type="ECO:0000313" key="3">
    <source>
        <dbReference type="EMBL" id="MCQ4080619.1"/>
    </source>
</evidence>
<accession>A0ABT1PSI2</accession>